<keyword evidence="3" id="KW-0813">Transport</keyword>
<dbReference type="Pfam" id="PF01545">
    <property type="entry name" value="Cation_efflux"/>
    <property type="match status" value="1"/>
</dbReference>
<evidence type="ECO:0000256" key="3">
    <source>
        <dbReference type="ARBA" id="ARBA00022448"/>
    </source>
</evidence>
<dbReference type="Pfam" id="PF16916">
    <property type="entry name" value="ZT_dimer"/>
    <property type="match status" value="1"/>
</dbReference>
<keyword evidence="5 8" id="KW-0812">Transmembrane</keyword>
<evidence type="ECO:0000256" key="5">
    <source>
        <dbReference type="ARBA" id="ARBA00022692"/>
    </source>
</evidence>
<evidence type="ECO:0000259" key="10">
    <source>
        <dbReference type="Pfam" id="PF16916"/>
    </source>
</evidence>
<feature type="transmembrane region" description="Helical" evidence="8">
    <location>
        <begin position="12"/>
        <end position="35"/>
    </location>
</feature>
<dbReference type="InterPro" id="IPR036837">
    <property type="entry name" value="Cation_efflux_CTD_sf"/>
</dbReference>
<name>A0A6M4B282_9SPHN</name>
<keyword evidence="7 8" id="KW-0472">Membrane</keyword>
<evidence type="ECO:0000256" key="4">
    <source>
        <dbReference type="ARBA" id="ARBA00022475"/>
    </source>
</evidence>
<keyword evidence="12" id="KW-1185">Reference proteome</keyword>
<dbReference type="AlphaFoldDB" id="A0A6M4B282"/>
<feature type="domain" description="Cation efflux protein transmembrane" evidence="9">
    <location>
        <begin position="1"/>
        <end position="182"/>
    </location>
</feature>
<dbReference type="InterPro" id="IPR058533">
    <property type="entry name" value="Cation_efflux_TM"/>
</dbReference>
<evidence type="ECO:0000256" key="2">
    <source>
        <dbReference type="ARBA" id="ARBA00008114"/>
    </source>
</evidence>
<dbReference type="Proteomes" id="UP000503018">
    <property type="component" value="Chromosome"/>
</dbReference>
<dbReference type="GO" id="GO:0006882">
    <property type="term" value="P:intracellular zinc ion homeostasis"/>
    <property type="evidence" value="ECO:0007669"/>
    <property type="project" value="TreeGrafter"/>
</dbReference>
<feature type="transmembrane region" description="Helical" evidence="8">
    <location>
        <begin position="56"/>
        <end position="77"/>
    </location>
</feature>
<dbReference type="Gene3D" id="1.20.1510.10">
    <property type="entry name" value="Cation efflux protein transmembrane domain"/>
    <property type="match status" value="1"/>
</dbReference>
<feature type="transmembrane region" description="Helical" evidence="8">
    <location>
        <begin position="127"/>
        <end position="145"/>
    </location>
</feature>
<feature type="transmembrane region" description="Helical" evidence="8">
    <location>
        <begin position="157"/>
        <end position="178"/>
    </location>
</feature>
<dbReference type="NCBIfam" id="TIGR01297">
    <property type="entry name" value="CDF"/>
    <property type="match status" value="1"/>
</dbReference>
<evidence type="ECO:0000256" key="6">
    <source>
        <dbReference type="ARBA" id="ARBA00022989"/>
    </source>
</evidence>
<dbReference type="GO" id="GO:0005886">
    <property type="term" value="C:plasma membrane"/>
    <property type="evidence" value="ECO:0007669"/>
    <property type="project" value="TreeGrafter"/>
</dbReference>
<comment type="subcellular location">
    <subcellularLocation>
        <location evidence="1">Membrane</location>
        <topology evidence="1">Multi-pass membrane protein</topology>
    </subcellularLocation>
</comment>
<keyword evidence="6 8" id="KW-1133">Transmembrane helix</keyword>
<dbReference type="GO" id="GO:0015341">
    <property type="term" value="F:zinc efflux antiporter activity"/>
    <property type="evidence" value="ECO:0007669"/>
    <property type="project" value="TreeGrafter"/>
</dbReference>
<sequence length="278" mass="29848">MKAWAAWTTGSTAMLGSLADTALDLLASVITLIGVRVASRPADDDHRFGHGKAEAVVALFQVVIISVSALGIGWRAIERLRSGAVTTEAESGIAVSAIAILATLALITYQRMVVRRTGSVAIKADSLHYSSDLALNSAVIVALLLESKAGLHGADPLFGVLIAGWLLYGAGTTASHVLEQLMDKEWPAERKKQFIEVVMRIPEAAGIHDLRTRTSGAHEFAQFHLWMDGKLTLTEVHAVMDRVEAELAKEFPGVEILIHPDPEGHKDELGYTPSESVT</sequence>
<dbReference type="InterPro" id="IPR027469">
    <property type="entry name" value="Cation_efflux_TMD_sf"/>
</dbReference>
<dbReference type="GO" id="GO:0015093">
    <property type="term" value="F:ferrous iron transmembrane transporter activity"/>
    <property type="evidence" value="ECO:0007669"/>
    <property type="project" value="TreeGrafter"/>
</dbReference>
<dbReference type="Gene3D" id="3.30.70.1350">
    <property type="entry name" value="Cation efflux protein, cytoplasmic domain"/>
    <property type="match status" value="1"/>
</dbReference>
<evidence type="ECO:0000259" key="9">
    <source>
        <dbReference type="Pfam" id="PF01545"/>
    </source>
</evidence>
<reference evidence="11 12" key="1">
    <citation type="submission" date="2020-01" db="EMBL/GenBank/DDBJ databases">
        <title>Sphingomonas sp. strain CSW-10.</title>
        <authorList>
            <person name="Chen W.-M."/>
        </authorList>
    </citation>
    <scope>NUCLEOTIDE SEQUENCE [LARGE SCALE GENOMIC DNA]</scope>
    <source>
        <strain evidence="11 12">CSW-10</strain>
    </source>
</reference>
<dbReference type="SUPFAM" id="SSF161111">
    <property type="entry name" value="Cation efflux protein transmembrane domain-like"/>
    <property type="match status" value="1"/>
</dbReference>
<dbReference type="KEGG" id="slan:GV829_02640"/>
<dbReference type="InterPro" id="IPR027470">
    <property type="entry name" value="Cation_efflux_CTD"/>
</dbReference>
<protein>
    <submittedName>
        <fullName evidence="11">Cation diffusion facilitator family transporter</fullName>
    </submittedName>
</protein>
<evidence type="ECO:0000256" key="7">
    <source>
        <dbReference type="ARBA" id="ARBA00023136"/>
    </source>
</evidence>
<feature type="transmembrane region" description="Helical" evidence="8">
    <location>
        <begin position="89"/>
        <end position="107"/>
    </location>
</feature>
<evidence type="ECO:0000256" key="8">
    <source>
        <dbReference type="SAM" id="Phobius"/>
    </source>
</evidence>
<keyword evidence="4" id="KW-1003">Cell membrane</keyword>
<feature type="domain" description="Cation efflux protein cytoplasmic" evidence="10">
    <location>
        <begin position="188"/>
        <end position="263"/>
    </location>
</feature>
<dbReference type="InterPro" id="IPR002524">
    <property type="entry name" value="Cation_efflux"/>
</dbReference>
<dbReference type="InterPro" id="IPR050291">
    <property type="entry name" value="CDF_Transporter"/>
</dbReference>
<dbReference type="SUPFAM" id="SSF160240">
    <property type="entry name" value="Cation efflux protein cytoplasmic domain-like"/>
    <property type="match status" value="1"/>
</dbReference>
<comment type="similarity">
    <text evidence="2">Belongs to the cation diffusion facilitator (CDF) transporter (TC 2.A.4) family.</text>
</comment>
<evidence type="ECO:0000256" key="1">
    <source>
        <dbReference type="ARBA" id="ARBA00004141"/>
    </source>
</evidence>
<gene>
    <name evidence="11" type="ORF">GV829_02640</name>
</gene>
<accession>A0A6M4B282</accession>
<organism evidence="11 12">
    <name type="scientific">Sphingomonas lacunae</name>
    <dbReference type="NCBI Taxonomy" id="2698828"/>
    <lineage>
        <taxon>Bacteria</taxon>
        <taxon>Pseudomonadati</taxon>
        <taxon>Pseudomonadota</taxon>
        <taxon>Alphaproteobacteria</taxon>
        <taxon>Sphingomonadales</taxon>
        <taxon>Sphingomonadaceae</taxon>
        <taxon>Sphingomonas</taxon>
    </lineage>
</organism>
<dbReference type="PANTHER" id="PTHR43840:SF41">
    <property type="entry name" value="CATION-EFFLUX PUMP FIEF"/>
    <property type="match status" value="1"/>
</dbReference>
<evidence type="ECO:0000313" key="12">
    <source>
        <dbReference type="Proteomes" id="UP000503018"/>
    </source>
</evidence>
<dbReference type="PANTHER" id="PTHR43840">
    <property type="entry name" value="MITOCHONDRIAL METAL TRANSPORTER 1-RELATED"/>
    <property type="match status" value="1"/>
</dbReference>
<dbReference type="EMBL" id="CP053015">
    <property type="protein sequence ID" value="QJQ33521.1"/>
    <property type="molecule type" value="Genomic_DNA"/>
</dbReference>
<evidence type="ECO:0000313" key="11">
    <source>
        <dbReference type="EMBL" id="QJQ33521.1"/>
    </source>
</evidence>
<dbReference type="GO" id="GO:0015086">
    <property type="term" value="F:cadmium ion transmembrane transporter activity"/>
    <property type="evidence" value="ECO:0007669"/>
    <property type="project" value="TreeGrafter"/>
</dbReference>
<proteinExistence type="inferred from homology"/>